<dbReference type="PANTHER" id="PTHR12526">
    <property type="entry name" value="GLYCOSYLTRANSFERASE"/>
    <property type="match status" value="1"/>
</dbReference>
<reference evidence="2 3" key="1">
    <citation type="submission" date="2019-07" db="EMBL/GenBank/DDBJ databases">
        <title>Genomic Encyclopedia of Archaeal and Bacterial Type Strains, Phase II (KMG-II): from individual species to whole genera.</title>
        <authorList>
            <person name="Goeker M."/>
        </authorList>
    </citation>
    <scope>NUCLEOTIDE SEQUENCE [LARGE SCALE GENOMIC DNA]</scope>
    <source>
        <strain evidence="2 3">ATCC BAA-1854</strain>
    </source>
</reference>
<dbReference type="Gene3D" id="3.40.50.2000">
    <property type="entry name" value="Glycogen Phosphorylase B"/>
    <property type="match status" value="1"/>
</dbReference>
<name>A0A562UC80_9SPHI</name>
<gene>
    <name evidence="2" type="ORF">JN11_00966</name>
</gene>
<dbReference type="OrthoDB" id="9801609at2"/>
<dbReference type="GO" id="GO:0016757">
    <property type="term" value="F:glycosyltransferase activity"/>
    <property type="evidence" value="ECO:0007669"/>
    <property type="project" value="InterPro"/>
</dbReference>
<dbReference type="RefSeq" id="WP_144910117.1">
    <property type="nucleotide sequence ID" value="NZ_VLLI01000002.1"/>
</dbReference>
<comment type="caution">
    <text evidence="2">The sequence shown here is derived from an EMBL/GenBank/DDBJ whole genome shotgun (WGS) entry which is preliminary data.</text>
</comment>
<dbReference type="InterPro" id="IPR001296">
    <property type="entry name" value="Glyco_trans_1"/>
</dbReference>
<dbReference type="AlphaFoldDB" id="A0A562UC80"/>
<accession>A0A562UC80</accession>
<dbReference type="Pfam" id="PF00534">
    <property type="entry name" value="Glycos_transf_1"/>
    <property type="match status" value="1"/>
</dbReference>
<evidence type="ECO:0000259" key="1">
    <source>
        <dbReference type="Pfam" id="PF00534"/>
    </source>
</evidence>
<dbReference type="CDD" id="cd03801">
    <property type="entry name" value="GT4_PimA-like"/>
    <property type="match status" value="1"/>
</dbReference>
<protein>
    <submittedName>
        <fullName evidence="2">Glycosyl transferase family 1</fullName>
    </submittedName>
</protein>
<organism evidence="2 3">
    <name type="scientific">Mucilaginibacter frigoritolerans</name>
    <dbReference type="NCBI Taxonomy" id="652788"/>
    <lineage>
        <taxon>Bacteria</taxon>
        <taxon>Pseudomonadati</taxon>
        <taxon>Bacteroidota</taxon>
        <taxon>Sphingobacteriia</taxon>
        <taxon>Sphingobacteriales</taxon>
        <taxon>Sphingobacteriaceae</taxon>
        <taxon>Mucilaginibacter</taxon>
    </lineage>
</organism>
<sequence length="380" mass="42190">MKVLLLYDYPASPSGLATQGELLLKGLIELGVDVHAVNCESPLEKEWYYKWFKPDVVVGIGYWGHTPDLILHPQKHNVLPVPWLVANGYIANYQDTLNNLPLILVTSNWVKEMYVRDGISGENIEVLPVGCDTDNFIPVAKDDPQTLAVRDSLGVKPDELMILTVGGDAASKGAQEVMQALAMIDGKVPDWKYVCKVWPQPRTEVQTGADLALARQLGIDKKVLYATSINSRNFMPHLIGACDIYAAPSRLEGFGMSQVEANACEKPVISMKAMGMLDTMIDGETALLANVAQKIVVDHVILGKAAGYPENHRVDFDIPRTVDYRANTDDLAQHLLNLMNHPLLRVELGKNGRKRVVEHFDYRVVAKKFVEIIQRKLGIN</sequence>
<dbReference type="Proteomes" id="UP000317010">
    <property type="component" value="Unassembled WGS sequence"/>
</dbReference>
<keyword evidence="2" id="KW-0808">Transferase</keyword>
<evidence type="ECO:0000313" key="2">
    <source>
        <dbReference type="EMBL" id="TWJ03423.1"/>
    </source>
</evidence>
<evidence type="ECO:0000313" key="3">
    <source>
        <dbReference type="Proteomes" id="UP000317010"/>
    </source>
</evidence>
<feature type="domain" description="Glycosyl transferase family 1" evidence="1">
    <location>
        <begin position="150"/>
        <end position="290"/>
    </location>
</feature>
<proteinExistence type="predicted"/>
<dbReference type="EMBL" id="VLLI01000002">
    <property type="protein sequence ID" value="TWJ03423.1"/>
    <property type="molecule type" value="Genomic_DNA"/>
</dbReference>
<keyword evidence="3" id="KW-1185">Reference proteome</keyword>
<dbReference type="SUPFAM" id="SSF53756">
    <property type="entry name" value="UDP-Glycosyltransferase/glycogen phosphorylase"/>
    <property type="match status" value="1"/>
</dbReference>